<name>A0A2N5VCY6_9BASI</name>
<dbReference type="Proteomes" id="UP000235388">
    <property type="component" value="Unassembled WGS sequence"/>
</dbReference>
<evidence type="ECO:0000313" key="3">
    <source>
        <dbReference type="Proteomes" id="UP000235388"/>
    </source>
</evidence>
<dbReference type="EMBL" id="PGCJ01000107">
    <property type="protein sequence ID" value="PLW47845.1"/>
    <property type="molecule type" value="Genomic_DNA"/>
</dbReference>
<feature type="region of interest" description="Disordered" evidence="1">
    <location>
        <begin position="1"/>
        <end position="34"/>
    </location>
</feature>
<sequence>MPLNNYPPNNSPSHNNHHNGSQGSHAHSSLYRAPDEAILPPAALPLAKPSLLHKGGYD</sequence>
<evidence type="ECO:0000256" key="1">
    <source>
        <dbReference type="SAM" id="MobiDB-lite"/>
    </source>
</evidence>
<evidence type="ECO:0000313" key="2">
    <source>
        <dbReference type="EMBL" id="PLW47845.1"/>
    </source>
</evidence>
<organism evidence="2 3">
    <name type="scientific">Puccinia coronata f. sp. avenae</name>
    <dbReference type="NCBI Taxonomy" id="200324"/>
    <lineage>
        <taxon>Eukaryota</taxon>
        <taxon>Fungi</taxon>
        <taxon>Dikarya</taxon>
        <taxon>Basidiomycota</taxon>
        <taxon>Pucciniomycotina</taxon>
        <taxon>Pucciniomycetes</taxon>
        <taxon>Pucciniales</taxon>
        <taxon>Pucciniaceae</taxon>
        <taxon>Puccinia</taxon>
    </lineage>
</organism>
<feature type="compositionally biased region" description="Low complexity" evidence="1">
    <location>
        <begin position="1"/>
        <end position="29"/>
    </location>
</feature>
<dbReference type="AlphaFoldDB" id="A0A2N5VCY6"/>
<reference evidence="2 3" key="1">
    <citation type="submission" date="2017-11" db="EMBL/GenBank/DDBJ databases">
        <title>De novo assembly and phasing of dikaryotic genomes from two isolates of Puccinia coronata f. sp. avenae, the causal agent of oat crown rust.</title>
        <authorList>
            <person name="Miller M.E."/>
            <person name="Zhang Y."/>
            <person name="Omidvar V."/>
            <person name="Sperschneider J."/>
            <person name="Schwessinger B."/>
            <person name="Raley C."/>
            <person name="Palmer J.M."/>
            <person name="Garnica D."/>
            <person name="Upadhyaya N."/>
            <person name="Rathjen J."/>
            <person name="Taylor J.M."/>
            <person name="Park R.F."/>
            <person name="Dodds P.N."/>
            <person name="Hirsch C.D."/>
            <person name="Kianian S.F."/>
            <person name="Figueroa M."/>
        </authorList>
    </citation>
    <scope>NUCLEOTIDE SEQUENCE [LARGE SCALE GENOMIC DNA]</scope>
    <source>
        <strain evidence="2">12NC29</strain>
    </source>
</reference>
<gene>
    <name evidence="2" type="ORF">PCANC_07862</name>
</gene>
<protein>
    <submittedName>
        <fullName evidence="2">Uncharacterized protein</fullName>
    </submittedName>
</protein>
<accession>A0A2N5VCY6</accession>
<keyword evidence="3" id="KW-1185">Reference proteome</keyword>
<comment type="caution">
    <text evidence="2">The sequence shown here is derived from an EMBL/GenBank/DDBJ whole genome shotgun (WGS) entry which is preliminary data.</text>
</comment>
<proteinExistence type="predicted"/>